<dbReference type="EMBL" id="JAPUUL010001759">
    <property type="protein sequence ID" value="KAJ8126649.1"/>
    <property type="molecule type" value="Genomic_DNA"/>
</dbReference>
<name>A0ACC2JGP2_9PEZI</name>
<accession>A0ACC2JGP2</accession>
<dbReference type="Proteomes" id="UP001153332">
    <property type="component" value="Unassembled WGS sequence"/>
</dbReference>
<gene>
    <name evidence="1" type="ORF">O1611_g6989</name>
</gene>
<sequence length="1024" mass="114329">MDKIPPEIVYVVCSLLEIDDVLSFRLVNKLFADIGAAYMLPEVTFYMHQEELDRLEAISLHPIFSKQVTSLNYYAEILVSPKVTWCEFLRNHKRNIRWNGTLREKPHQLVAEYKRYSDAVDGQDELMKKKKDIKLLKEILPRFPKLDTLRMSSGHWLYDEACRVRRKNPLSEFFKRSYMGDVYPEGKHQLDALLMANADSPCALTNLRAGPLHWSFFKRSERELFAMFKPLVNLTSIGLSVSVTLSDHDGAHDDSLFRKCRRALAKGNMRKILKSLPQLQCMFVEIEDLEPEEDGKGAFLGDIIEPGFRWANLKQLTLGGIATNRTELTNVLTLHKDTLRILCLRNIALGPTSWRKLLPVIRKHLHLEEACICGDICGELEEEGSQDPWVPHKEFFELSIPGMDSDCMMDEDDEWDMLPKRMRQSINMYCRQGGTKYPDELPLNEIVVGKYYEQYVKPFFEDEDDLGLDEHDANDGLGPNLSEGDSEGGWEDVSDEELGSNVSGVSISEAALFFHTMMANPFGPLAGMGLDDNDHESADVEVDVDSDLMDTNLGMGLLPFMMGPYAFGFAGRSDSESDDDMPELIGTILSTLHSHHQPANHPSRGLTIHLFLSTNFGINHRSIAADGVTAATATATATTTITTTTKVVTTTSAYAVLTTSRRKPSMASLAAGIVDPTKAGKYRVVLSDALMGKDPKELYTGIRYNHKPTLSSPTAPHQARIKPTDSTDPSTSYDLSFQDDGGRYAYQGTRGHEGNQYVLIFDPEKDVFVLHRVDSMFNMNLVRTPTNNDADDLRQEHTQLEAHQPSRTSKPASATTSSKLVKPKKSAPKEPKPPAAKKVEPPKPTLPAKPNKAHNDWEDESSDDDLLTIEDPGGAAPAPTRDFSPGFINKPRRFSEFVQQNGEEEDEEDDEDLGIEVEALNDADGEEEEEDDDDEPDNFKLPSPIHRQMMSQNINGSAGRNNHSTIIQSAPEEQVSDEDEIEMDDVEGGGASIAEDDMAMEGVDLEAELMAELGEGESDVSEEE</sequence>
<keyword evidence="2" id="KW-1185">Reference proteome</keyword>
<organism evidence="1 2">
    <name type="scientific">Lasiodiplodia mahajangana</name>
    <dbReference type="NCBI Taxonomy" id="1108764"/>
    <lineage>
        <taxon>Eukaryota</taxon>
        <taxon>Fungi</taxon>
        <taxon>Dikarya</taxon>
        <taxon>Ascomycota</taxon>
        <taxon>Pezizomycotina</taxon>
        <taxon>Dothideomycetes</taxon>
        <taxon>Dothideomycetes incertae sedis</taxon>
        <taxon>Botryosphaeriales</taxon>
        <taxon>Botryosphaeriaceae</taxon>
        <taxon>Lasiodiplodia</taxon>
    </lineage>
</organism>
<comment type="caution">
    <text evidence="1">The sequence shown here is derived from an EMBL/GenBank/DDBJ whole genome shotgun (WGS) entry which is preliminary data.</text>
</comment>
<evidence type="ECO:0000313" key="2">
    <source>
        <dbReference type="Proteomes" id="UP001153332"/>
    </source>
</evidence>
<proteinExistence type="predicted"/>
<evidence type="ECO:0000313" key="1">
    <source>
        <dbReference type="EMBL" id="KAJ8126649.1"/>
    </source>
</evidence>
<reference evidence="1" key="1">
    <citation type="submission" date="2022-12" db="EMBL/GenBank/DDBJ databases">
        <title>Genome Sequence of Lasiodiplodia mahajangana.</title>
        <authorList>
            <person name="Buettner E."/>
        </authorList>
    </citation>
    <scope>NUCLEOTIDE SEQUENCE</scope>
    <source>
        <strain evidence="1">VT137</strain>
    </source>
</reference>
<protein>
    <submittedName>
        <fullName evidence="1">Uncharacterized protein</fullName>
    </submittedName>
</protein>